<dbReference type="RefSeq" id="WP_132087531.1">
    <property type="nucleotide sequence ID" value="NZ_JANKAQ010000002.1"/>
</dbReference>
<dbReference type="Pfam" id="PF13482">
    <property type="entry name" value="RNase_H_2"/>
    <property type="match status" value="1"/>
</dbReference>
<dbReference type="InterPro" id="IPR036397">
    <property type="entry name" value="RNaseH_sf"/>
</dbReference>
<dbReference type="Proteomes" id="UP000295711">
    <property type="component" value="Unassembled WGS sequence"/>
</dbReference>
<dbReference type="AlphaFoldDB" id="A0A4R2LEA0"/>
<dbReference type="InterPro" id="IPR038720">
    <property type="entry name" value="YprB_RNase_H-like_dom"/>
</dbReference>
<dbReference type="Gene3D" id="3.30.420.10">
    <property type="entry name" value="Ribonuclease H-like superfamily/Ribonuclease H"/>
    <property type="match status" value="1"/>
</dbReference>
<dbReference type="EMBL" id="SLXA01000001">
    <property type="protein sequence ID" value="TCO86422.1"/>
    <property type="molecule type" value="Genomic_DNA"/>
</dbReference>
<dbReference type="PANTHER" id="PTHR38462:SF1">
    <property type="entry name" value="YPRB RIBONUCLEASE H-LIKE DOMAIN-CONTAINING PROTEIN"/>
    <property type="match status" value="1"/>
</dbReference>
<keyword evidence="3" id="KW-1185">Reference proteome</keyword>
<name>A0A4R2LEA0_9FIRM</name>
<feature type="domain" description="YprB ribonuclease H-like" evidence="1">
    <location>
        <begin position="26"/>
        <end position="200"/>
    </location>
</feature>
<dbReference type="OrthoDB" id="9790530at2"/>
<dbReference type="InterPro" id="IPR012337">
    <property type="entry name" value="RNaseH-like_sf"/>
</dbReference>
<sequence length="339" mass="39619">MQTLTQTFPIPYIQQEDSSCDETILLLDIETTGFSADMSTIFMIGCAHFDGKKMLVNQWLSDTLELRGEQEVLNAFSEWLLQRVSSSKKLCLVTYNGDNFDLPFLKNRYAQCQLSCPLDSLNLKTLDLYRKFLPLKALWPVKNMKLKTMSIWLGYTPLTTPSGRQLIKSYHQYIKIKDSETLNLLFLHNTDDLRALAALLPVYNYILFFSGFYTVTSADPTGESLLFHLTPEVFLPAPLTFESFGCRIDINDSETLLRVPVYERGLRYYYSDIKNYVYLPKEDYALHRSMAAYIDKSHWQKATRENCYTWFCLEETFLTDRQQMKDYVQMIFRLLGFLR</sequence>
<dbReference type="PANTHER" id="PTHR38462">
    <property type="entry name" value="EXONUCLEASE-LIKE PROTEIN"/>
    <property type="match status" value="1"/>
</dbReference>
<reference evidence="2 3" key="1">
    <citation type="submission" date="2019-03" db="EMBL/GenBank/DDBJ databases">
        <title>Genomic Encyclopedia of Type Strains, Phase IV (KMG-IV): sequencing the most valuable type-strain genomes for metagenomic binning, comparative biology and taxonomic classification.</title>
        <authorList>
            <person name="Goeker M."/>
        </authorList>
    </citation>
    <scope>NUCLEOTIDE SEQUENCE [LARGE SCALE GENOMIC DNA]</scope>
    <source>
        <strain evidence="2 3">DSM 28559</strain>
    </source>
</reference>
<dbReference type="GO" id="GO:0003676">
    <property type="term" value="F:nucleic acid binding"/>
    <property type="evidence" value="ECO:0007669"/>
    <property type="project" value="InterPro"/>
</dbReference>
<accession>A0A4R2LEA0</accession>
<proteinExistence type="predicted"/>
<gene>
    <name evidence="2" type="ORF">EV212_101209</name>
</gene>
<protein>
    <recommendedName>
        <fullName evidence="1">YprB ribonuclease H-like domain-containing protein</fullName>
    </recommendedName>
</protein>
<organism evidence="2 3">
    <name type="scientific">Frisingicoccus caecimuris</name>
    <dbReference type="NCBI Taxonomy" id="1796636"/>
    <lineage>
        <taxon>Bacteria</taxon>
        <taxon>Bacillati</taxon>
        <taxon>Bacillota</taxon>
        <taxon>Clostridia</taxon>
        <taxon>Lachnospirales</taxon>
        <taxon>Lachnospiraceae</taxon>
        <taxon>Frisingicoccus</taxon>
    </lineage>
</organism>
<evidence type="ECO:0000313" key="2">
    <source>
        <dbReference type="EMBL" id="TCO86422.1"/>
    </source>
</evidence>
<evidence type="ECO:0000259" key="1">
    <source>
        <dbReference type="Pfam" id="PF13482"/>
    </source>
</evidence>
<evidence type="ECO:0000313" key="3">
    <source>
        <dbReference type="Proteomes" id="UP000295711"/>
    </source>
</evidence>
<comment type="caution">
    <text evidence="2">The sequence shown here is derived from an EMBL/GenBank/DDBJ whole genome shotgun (WGS) entry which is preliminary data.</text>
</comment>
<dbReference type="SUPFAM" id="SSF53098">
    <property type="entry name" value="Ribonuclease H-like"/>
    <property type="match status" value="1"/>
</dbReference>